<sequence length="737" mass="83526">MIEELLERNISPTETAQALVNFLNSELPAGGHPAELRFLRFFPSLCDCIFGKIKEDYRFNAGGWMVLNNKPGTSVLASSLGSSSNTPTYAPHRTPPPVDPIVVLLTQELIPVITSEQLPHAAYKFPFLALPEQTQLAWLAYLELSMGGKPSLYLSENQIALFRSSQQDSLMLYRRNKLQVADPRVGRTTAPTFATTPTTRARMTSPTMSTKPTSSPAKTEGKETTSPDIMLNPIQYYAFQMLLFPLAEPVVNNSVPGFRGRQPPMMVKRESYGESLFYQAFGSTLRYFLPYDKEHTTVSEFLRILMALWLETQKIEPTASLTRRINKRWDLEESWDLVRATYDPPCNKVQKCLRTLVVRLVADPALPRSLDRSWCLSPSATALQQSLYNMIRTTFRHASIHVPSSPFHSVLDLWLIWLEPWNVVDKPNATKRDFSPRNALNKNTKSGPTRAIPVIKYNQPSKYSSDWEPYVAANLYFYLVPLAIFLRRARELDFSANRFEASMMVVTRVMRVFSPDLLRSLQRLLNGELEPIIAKHHENLEPFAPPRSISLASLRPDLQKLLEEVYMERNKRSRELGALGRAFVKVEGMLSGSNDEKVFELFLNQSRLLGQWGDDFPGTFTFNLVQSSSVASAVTHDAPERTSEGTLSMKGREEVLNGWVKCNPAEIPLKGDPMRMAVKTYELSFVVGLTLALSDQLNEKLGFSEKSAFRFNLRFLADYRNLLATAICCYIAFRRIC</sequence>
<comment type="caution">
    <text evidence="6">The sequence shown here is derived from an EMBL/GenBank/DDBJ whole genome shotgun (WGS) entry which is preliminary data.</text>
</comment>
<evidence type="ECO:0008006" key="8">
    <source>
        <dbReference type="Google" id="ProtNLM"/>
    </source>
</evidence>
<protein>
    <recommendedName>
        <fullName evidence="8">Sphingomyelin phosphodiesterase 4</fullName>
    </recommendedName>
</protein>
<evidence type="ECO:0000256" key="1">
    <source>
        <dbReference type="ARBA" id="ARBA00004167"/>
    </source>
</evidence>
<evidence type="ECO:0000256" key="2">
    <source>
        <dbReference type="ARBA" id="ARBA00022692"/>
    </source>
</evidence>
<dbReference type="GO" id="GO:0016020">
    <property type="term" value="C:membrane"/>
    <property type="evidence" value="ECO:0007669"/>
    <property type="project" value="UniProtKB-SubCell"/>
</dbReference>
<proteinExistence type="predicted"/>
<evidence type="ECO:0000313" key="6">
    <source>
        <dbReference type="EMBL" id="GAX15275.1"/>
    </source>
</evidence>
<feature type="compositionally biased region" description="Low complexity" evidence="5">
    <location>
        <begin position="199"/>
        <end position="218"/>
    </location>
</feature>
<dbReference type="GO" id="GO:0046475">
    <property type="term" value="P:glycerophospholipid catabolic process"/>
    <property type="evidence" value="ECO:0007669"/>
    <property type="project" value="TreeGrafter"/>
</dbReference>
<dbReference type="GO" id="GO:0006685">
    <property type="term" value="P:sphingomyelin catabolic process"/>
    <property type="evidence" value="ECO:0007669"/>
    <property type="project" value="TreeGrafter"/>
</dbReference>
<evidence type="ECO:0000256" key="5">
    <source>
        <dbReference type="SAM" id="MobiDB-lite"/>
    </source>
</evidence>
<comment type="subcellular location">
    <subcellularLocation>
        <location evidence="1">Membrane</location>
        <topology evidence="1">Single-pass membrane protein</topology>
    </subcellularLocation>
</comment>
<evidence type="ECO:0000256" key="4">
    <source>
        <dbReference type="ARBA" id="ARBA00023136"/>
    </source>
</evidence>
<gene>
    <name evidence="6" type="ORF">FisN_1Hh712</name>
</gene>
<accession>A0A1Z5JMP7</accession>
<evidence type="ECO:0000256" key="3">
    <source>
        <dbReference type="ARBA" id="ARBA00022989"/>
    </source>
</evidence>
<dbReference type="Proteomes" id="UP000198406">
    <property type="component" value="Unassembled WGS sequence"/>
</dbReference>
<dbReference type="GO" id="GO:0046513">
    <property type="term" value="P:ceramide biosynthetic process"/>
    <property type="evidence" value="ECO:0007669"/>
    <property type="project" value="TreeGrafter"/>
</dbReference>
<dbReference type="InParanoid" id="A0A1Z5JMP7"/>
<dbReference type="InterPro" id="IPR024129">
    <property type="entry name" value="Sphingomy_SMPD4"/>
</dbReference>
<feature type="region of interest" description="Disordered" evidence="5">
    <location>
        <begin position="199"/>
        <end position="225"/>
    </location>
</feature>
<dbReference type="AlphaFoldDB" id="A0A1Z5JMP7"/>
<evidence type="ECO:0000313" key="7">
    <source>
        <dbReference type="Proteomes" id="UP000198406"/>
    </source>
</evidence>
<dbReference type="PANTHER" id="PTHR12988">
    <property type="entry name" value="SPHINGOMYELIN PHOSPHODIESTERASE 4"/>
    <property type="match status" value="1"/>
</dbReference>
<keyword evidence="2" id="KW-0812">Transmembrane</keyword>
<dbReference type="OrthoDB" id="48033at2759"/>
<reference evidence="6 7" key="1">
    <citation type="journal article" date="2015" name="Plant Cell">
        <title>Oil accumulation by the oleaginous diatom Fistulifera solaris as revealed by the genome and transcriptome.</title>
        <authorList>
            <person name="Tanaka T."/>
            <person name="Maeda Y."/>
            <person name="Veluchamy A."/>
            <person name="Tanaka M."/>
            <person name="Abida H."/>
            <person name="Marechal E."/>
            <person name="Bowler C."/>
            <person name="Muto M."/>
            <person name="Sunaga Y."/>
            <person name="Tanaka M."/>
            <person name="Yoshino T."/>
            <person name="Taniguchi T."/>
            <person name="Fukuda Y."/>
            <person name="Nemoto M."/>
            <person name="Matsumoto M."/>
            <person name="Wong P.S."/>
            <person name="Aburatani S."/>
            <person name="Fujibuchi W."/>
        </authorList>
    </citation>
    <scope>NUCLEOTIDE SEQUENCE [LARGE SCALE GENOMIC DNA]</scope>
    <source>
        <strain evidence="6 7">JPCC DA0580</strain>
    </source>
</reference>
<organism evidence="6 7">
    <name type="scientific">Fistulifera solaris</name>
    <name type="common">Oleaginous diatom</name>
    <dbReference type="NCBI Taxonomy" id="1519565"/>
    <lineage>
        <taxon>Eukaryota</taxon>
        <taxon>Sar</taxon>
        <taxon>Stramenopiles</taxon>
        <taxon>Ochrophyta</taxon>
        <taxon>Bacillariophyta</taxon>
        <taxon>Bacillariophyceae</taxon>
        <taxon>Bacillariophycidae</taxon>
        <taxon>Naviculales</taxon>
        <taxon>Naviculaceae</taxon>
        <taxon>Fistulifera</taxon>
    </lineage>
</organism>
<dbReference type="GO" id="GO:0050290">
    <property type="term" value="F:sphingomyelin phosphodiesterase D activity"/>
    <property type="evidence" value="ECO:0007669"/>
    <property type="project" value="InterPro"/>
</dbReference>
<dbReference type="PANTHER" id="PTHR12988:SF6">
    <property type="entry name" value="SPHINGOMYELIN PHOSPHODIESTERASE 4"/>
    <property type="match status" value="1"/>
</dbReference>
<keyword evidence="4" id="KW-0472">Membrane</keyword>
<name>A0A1Z5JMP7_FISSO</name>
<dbReference type="EMBL" id="BDSP01000089">
    <property type="protein sequence ID" value="GAX15275.1"/>
    <property type="molecule type" value="Genomic_DNA"/>
</dbReference>
<keyword evidence="3" id="KW-1133">Transmembrane helix</keyword>
<keyword evidence="7" id="KW-1185">Reference proteome</keyword>